<evidence type="ECO:0000256" key="8">
    <source>
        <dbReference type="SAM" id="Coils"/>
    </source>
</evidence>
<feature type="transmembrane region" description="Helical" evidence="9">
    <location>
        <begin position="12"/>
        <end position="33"/>
    </location>
</feature>
<name>A0A381R3H3_9ZZZZ</name>
<evidence type="ECO:0000256" key="2">
    <source>
        <dbReference type="ARBA" id="ARBA00022475"/>
    </source>
</evidence>
<evidence type="ECO:0000256" key="3">
    <source>
        <dbReference type="ARBA" id="ARBA00022676"/>
    </source>
</evidence>
<dbReference type="GO" id="GO:0008610">
    <property type="term" value="P:lipid biosynthetic process"/>
    <property type="evidence" value="ECO:0007669"/>
    <property type="project" value="UniProtKB-ARBA"/>
</dbReference>
<gene>
    <name evidence="10" type="ORF">METZ01_LOCUS36997</name>
</gene>
<dbReference type="PANTHER" id="PTHR33908:SF11">
    <property type="entry name" value="MEMBRANE PROTEIN"/>
    <property type="match status" value="1"/>
</dbReference>
<evidence type="ECO:0000256" key="4">
    <source>
        <dbReference type="ARBA" id="ARBA00022679"/>
    </source>
</evidence>
<dbReference type="GO" id="GO:0005886">
    <property type="term" value="C:plasma membrane"/>
    <property type="evidence" value="ECO:0007669"/>
    <property type="project" value="UniProtKB-SubCell"/>
</dbReference>
<keyword evidence="7 9" id="KW-0472">Membrane</keyword>
<organism evidence="10">
    <name type="scientific">marine metagenome</name>
    <dbReference type="NCBI Taxonomy" id="408172"/>
    <lineage>
        <taxon>unclassified sequences</taxon>
        <taxon>metagenomes</taxon>
        <taxon>ecological metagenomes</taxon>
    </lineage>
</organism>
<evidence type="ECO:0008006" key="11">
    <source>
        <dbReference type="Google" id="ProtNLM"/>
    </source>
</evidence>
<proteinExistence type="predicted"/>
<feature type="transmembrane region" description="Helical" evidence="9">
    <location>
        <begin position="169"/>
        <end position="196"/>
    </location>
</feature>
<feature type="coiled-coil region" evidence="8">
    <location>
        <begin position="477"/>
        <end position="504"/>
    </location>
</feature>
<evidence type="ECO:0000256" key="1">
    <source>
        <dbReference type="ARBA" id="ARBA00004651"/>
    </source>
</evidence>
<keyword evidence="5 9" id="KW-0812">Transmembrane</keyword>
<evidence type="ECO:0000256" key="9">
    <source>
        <dbReference type="SAM" id="Phobius"/>
    </source>
</evidence>
<feature type="transmembrane region" description="Helical" evidence="9">
    <location>
        <begin position="94"/>
        <end position="112"/>
    </location>
</feature>
<reference evidence="10" key="1">
    <citation type="submission" date="2018-05" db="EMBL/GenBank/DDBJ databases">
        <authorList>
            <person name="Lanie J.A."/>
            <person name="Ng W.-L."/>
            <person name="Kazmierczak K.M."/>
            <person name="Andrzejewski T.M."/>
            <person name="Davidsen T.M."/>
            <person name="Wayne K.J."/>
            <person name="Tettelin H."/>
            <person name="Glass J.I."/>
            <person name="Rusch D."/>
            <person name="Podicherti R."/>
            <person name="Tsui H.-C.T."/>
            <person name="Winkler M.E."/>
        </authorList>
    </citation>
    <scope>NUCLEOTIDE SEQUENCE</scope>
</reference>
<feature type="transmembrane region" description="Helical" evidence="9">
    <location>
        <begin position="353"/>
        <end position="374"/>
    </location>
</feature>
<feature type="transmembrane region" description="Helical" evidence="9">
    <location>
        <begin position="326"/>
        <end position="347"/>
    </location>
</feature>
<keyword evidence="4" id="KW-0808">Transferase</keyword>
<dbReference type="EMBL" id="UINC01001582">
    <property type="protein sequence ID" value="SUZ84143.1"/>
    <property type="molecule type" value="Genomic_DNA"/>
</dbReference>
<sequence length="519" mass="58202">MNLISDQHAESRFVAAVLVVCSVVSVLLSLWCIHIDHVINNDGIEYIRAAGRLADSDWAGAIAVYRWPFYPLLMLLVSKIAGVSYLVSGHILNTLFFTGAVVLFVLTVRVFGGDSKRLTVLAAFVALTHPAFNEYRAFIIRDAGYLVCFLGALYLLGRYRMFGDVYNGLGAILALLVATLFRIEGLIFLLCSPILFSVLRPKPLGLRWSVLMVMVVAGAALLLVVAWWLLIPNVSVNHLSVLDQPLQVLTTAWHQISESIGQKLTILRTEFLGQYSSKFDVYLLFGFRVFMIVVTATLSQLTVPWGILFVYGAIGRHLFWDSGLDRLWLSVIAMHLFILAIFASIMLFLAPRYPLALCMTVLLIAPFVLEKLFFPLNWRELSIVRRSAVILLLLWGVGESISGLDNATRAESVKASGVWLAQHAVETGSLVTNDRLIAFYSNRYLDPDLIISDYRLILWGLANERWPRTKFIALRFQRGQEKSKEQLEESREQLKALGATLVENFSQPSGDTVIVYRLP</sequence>
<keyword evidence="3" id="KW-0328">Glycosyltransferase</keyword>
<accession>A0A381R3H3</accession>
<dbReference type="InterPro" id="IPR050297">
    <property type="entry name" value="LipidA_mod_glycosyltrf_83"/>
</dbReference>
<dbReference type="PANTHER" id="PTHR33908">
    <property type="entry name" value="MANNOSYLTRANSFERASE YKCB-RELATED"/>
    <property type="match status" value="1"/>
</dbReference>
<evidence type="ECO:0000313" key="10">
    <source>
        <dbReference type="EMBL" id="SUZ84143.1"/>
    </source>
</evidence>
<feature type="transmembrane region" description="Helical" evidence="9">
    <location>
        <begin position="208"/>
        <end position="230"/>
    </location>
</feature>
<feature type="transmembrane region" description="Helical" evidence="9">
    <location>
        <begin position="138"/>
        <end position="157"/>
    </location>
</feature>
<dbReference type="AlphaFoldDB" id="A0A381R3H3"/>
<evidence type="ECO:0000256" key="5">
    <source>
        <dbReference type="ARBA" id="ARBA00022692"/>
    </source>
</evidence>
<protein>
    <recommendedName>
        <fullName evidence="11">Glycosyltransferase RgtA/B/C/D-like domain-containing protein</fullName>
    </recommendedName>
</protein>
<comment type="subcellular location">
    <subcellularLocation>
        <location evidence="1">Cell membrane</location>
        <topology evidence="1">Multi-pass membrane protein</topology>
    </subcellularLocation>
</comment>
<feature type="transmembrane region" description="Helical" evidence="9">
    <location>
        <begin position="281"/>
        <end position="314"/>
    </location>
</feature>
<keyword evidence="2" id="KW-1003">Cell membrane</keyword>
<evidence type="ECO:0000256" key="7">
    <source>
        <dbReference type="ARBA" id="ARBA00023136"/>
    </source>
</evidence>
<evidence type="ECO:0000256" key="6">
    <source>
        <dbReference type="ARBA" id="ARBA00022989"/>
    </source>
</evidence>
<keyword evidence="6 9" id="KW-1133">Transmembrane helix</keyword>
<dbReference type="GO" id="GO:0016763">
    <property type="term" value="F:pentosyltransferase activity"/>
    <property type="evidence" value="ECO:0007669"/>
    <property type="project" value="TreeGrafter"/>
</dbReference>
<keyword evidence="8" id="KW-0175">Coiled coil</keyword>